<gene>
    <name evidence="3" type="ORF">C4D60_Mb10t10590</name>
</gene>
<name>A0A4S8IW79_MUSBA</name>
<dbReference type="Proteomes" id="UP000317650">
    <property type="component" value="Chromosome 10"/>
</dbReference>
<dbReference type="Pfam" id="PF14380">
    <property type="entry name" value="WAK_assoc"/>
    <property type="match status" value="1"/>
</dbReference>
<accession>A0A4S8IW79</accession>
<dbReference type="EMBL" id="PYDT01000008">
    <property type="protein sequence ID" value="THU53073.1"/>
    <property type="molecule type" value="Genomic_DNA"/>
</dbReference>
<sequence length="108" mass="12158">MVTTRRHHRTDATRQGHRFCCETEEEKGVAQKTSRKGFLVEWGEVDACWDCRLSNGRCSHDDASASFVCICPDGRHSPRNCSELNHNTSTLVHSSILDVLLLASITDR</sequence>
<dbReference type="AlphaFoldDB" id="A0A4S8IW79"/>
<keyword evidence="1" id="KW-0325">Glycoprotein</keyword>
<keyword evidence="4" id="KW-1185">Reference proteome</keyword>
<dbReference type="InterPro" id="IPR032872">
    <property type="entry name" value="WAK_assoc_C"/>
</dbReference>
<evidence type="ECO:0000313" key="3">
    <source>
        <dbReference type="EMBL" id="THU53073.1"/>
    </source>
</evidence>
<proteinExistence type="predicted"/>
<comment type="caution">
    <text evidence="3">The sequence shown here is derived from an EMBL/GenBank/DDBJ whole genome shotgun (WGS) entry which is preliminary data.</text>
</comment>
<evidence type="ECO:0000259" key="2">
    <source>
        <dbReference type="Pfam" id="PF14380"/>
    </source>
</evidence>
<feature type="domain" description="Wall-associated receptor kinase C-terminal" evidence="2">
    <location>
        <begin position="25"/>
        <end position="74"/>
    </location>
</feature>
<evidence type="ECO:0000256" key="1">
    <source>
        <dbReference type="ARBA" id="ARBA00023180"/>
    </source>
</evidence>
<reference evidence="3 4" key="1">
    <citation type="journal article" date="2019" name="Nat. Plants">
        <title>Genome sequencing of Musa balbisiana reveals subgenome evolution and function divergence in polyploid bananas.</title>
        <authorList>
            <person name="Yao X."/>
        </authorList>
    </citation>
    <scope>NUCLEOTIDE SEQUENCE [LARGE SCALE GENOMIC DNA]</scope>
    <source>
        <strain evidence="4">cv. DH-PKW</strain>
        <tissue evidence="3">Leaves</tissue>
    </source>
</reference>
<organism evidence="3 4">
    <name type="scientific">Musa balbisiana</name>
    <name type="common">Banana</name>
    <dbReference type="NCBI Taxonomy" id="52838"/>
    <lineage>
        <taxon>Eukaryota</taxon>
        <taxon>Viridiplantae</taxon>
        <taxon>Streptophyta</taxon>
        <taxon>Embryophyta</taxon>
        <taxon>Tracheophyta</taxon>
        <taxon>Spermatophyta</taxon>
        <taxon>Magnoliopsida</taxon>
        <taxon>Liliopsida</taxon>
        <taxon>Zingiberales</taxon>
        <taxon>Musaceae</taxon>
        <taxon>Musa</taxon>
    </lineage>
</organism>
<evidence type="ECO:0000313" key="4">
    <source>
        <dbReference type="Proteomes" id="UP000317650"/>
    </source>
</evidence>
<protein>
    <recommendedName>
        <fullName evidence="2">Wall-associated receptor kinase C-terminal domain-containing protein</fullName>
    </recommendedName>
</protein>